<dbReference type="EMBL" id="GBXM01066884">
    <property type="protein sequence ID" value="JAH41693.1"/>
    <property type="molecule type" value="Transcribed_RNA"/>
</dbReference>
<organism evidence="1">
    <name type="scientific">Anguilla anguilla</name>
    <name type="common">European freshwater eel</name>
    <name type="synonym">Muraena anguilla</name>
    <dbReference type="NCBI Taxonomy" id="7936"/>
    <lineage>
        <taxon>Eukaryota</taxon>
        <taxon>Metazoa</taxon>
        <taxon>Chordata</taxon>
        <taxon>Craniata</taxon>
        <taxon>Vertebrata</taxon>
        <taxon>Euteleostomi</taxon>
        <taxon>Actinopterygii</taxon>
        <taxon>Neopterygii</taxon>
        <taxon>Teleostei</taxon>
        <taxon>Anguilliformes</taxon>
        <taxon>Anguillidae</taxon>
        <taxon>Anguilla</taxon>
    </lineage>
</organism>
<accession>A0A0E9SMD7</accession>
<proteinExistence type="predicted"/>
<reference evidence="1" key="1">
    <citation type="submission" date="2014-11" db="EMBL/GenBank/DDBJ databases">
        <authorList>
            <person name="Amaro Gonzalez C."/>
        </authorList>
    </citation>
    <scope>NUCLEOTIDE SEQUENCE</scope>
</reference>
<name>A0A0E9SMD7_ANGAN</name>
<protein>
    <submittedName>
        <fullName evidence="1">Uncharacterized protein</fullName>
    </submittedName>
</protein>
<sequence length="25" mass="3061">MVFFITLKYKQMKGSEMIDTLYFIL</sequence>
<dbReference type="AlphaFoldDB" id="A0A0E9SMD7"/>
<evidence type="ECO:0000313" key="1">
    <source>
        <dbReference type="EMBL" id="JAH41693.1"/>
    </source>
</evidence>
<reference evidence="1" key="2">
    <citation type="journal article" date="2015" name="Fish Shellfish Immunol.">
        <title>Early steps in the European eel (Anguilla anguilla)-Vibrio vulnificus interaction in the gills: Role of the RtxA13 toxin.</title>
        <authorList>
            <person name="Callol A."/>
            <person name="Pajuelo D."/>
            <person name="Ebbesson L."/>
            <person name="Teles M."/>
            <person name="MacKenzie S."/>
            <person name="Amaro C."/>
        </authorList>
    </citation>
    <scope>NUCLEOTIDE SEQUENCE</scope>
</reference>